<evidence type="ECO:0000256" key="7">
    <source>
        <dbReference type="ARBA" id="ARBA00060685"/>
    </source>
</evidence>
<dbReference type="AlphaFoldDB" id="A0A830C8Y8"/>
<reference evidence="10" key="1">
    <citation type="submission" date="2020-07" db="EMBL/GenBank/DDBJ databases">
        <title>Ethylene signaling mediates host invasion by parasitic plants.</title>
        <authorList>
            <person name="Yoshida S."/>
        </authorList>
    </citation>
    <scope>NUCLEOTIDE SEQUENCE</scope>
    <source>
        <strain evidence="10">Okayama</strain>
    </source>
</reference>
<keyword evidence="2" id="KW-0341">Growth regulation</keyword>
<keyword evidence="3" id="KW-0285">Flavoprotein</keyword>
<dbReference type="SUPFAM" id="SSF52507">
    <property type="entry name" value="Homo-oligomeric flavin-containing Cys decarboxylases, HFCD"/>
    <property type="match status" value="1"/>
</dbReference>
<dbReference type="GO" id="GO:0071513">
    <property type="term" value="C:phosphopantothenoylcysteine decarboxylase complex"/>
    <property type="evidence" value="ECO:0007669"/>
    <property type="project" value="TreeGrafter"/>
</dbReference>
<proteinExistence type="inferred from homology"/>
<dbReference type="InterPro" id="IPR003382">
    <property type="entry name" value="Flavoprotein"/>
</dbReference>
<evidence type="ECO:0000256" key="5">
    <source>
        <dbReference type="ARBA" id="ARBA00022993"/>
    </source>
</evidence>
<comment type="pathway">
    <text evidence="7">Cofactor biosynthesis; coenzyme A biosynthesis; CoA from (R)-pantothenate: step 3/5.</text>
</comment>
<keyword evidence="4" id="KW-0456">Lyase</keyword>
<comment type="caution">
    <text evidence="10">The sequence shown here is derived from an EMBL/GenBank/DDBJ whole genome shotgun (WGS) entry which is preliminary data.</text>
</comment>
<dbReference type="Proteomes" id="UP000653305">
    <property type="component" value="Unassembled WGS sequence"/>
</dbReference>
<dbReference type="GO" id="GO:0004633">
    <property type="term" value="F:phosphopantothenoylcysteine decarboxylase activity"/>
    <property type="evidence" value="ECO:0007669"/>
    <property type="project" value="UniProtKB-EC"/>
</dbReference>
<dbReference type="InterPro" id="IPR036551">
    <property type="entry name" value="Flavin_trans-like"/>
</dbReference>
<dbReference type="PANTHER" id="PTHR14359:SF6">
    <property type="entry name" value="PHOSPHOPANTOTHENOYLCYSTEINE DECARBOXYLASE"/>
    <property type="match status" value="1"/>
</dbReference>
<evidence type="ECO:0000313" key="10">
    <source>
        <dbReference type="EMBL" id="GFP97207.1"/>
    </source>
</evidence>
<evidence type="ECO:0000313" key="11">
    <source>
        <dbReference type="Proteomes" id="UP000653305"/>
    </source>
</evidence>
<dbReference type="EMBL" id="BMAC01000476">
    <property type="protein sequence ID" value="GFP97207.1"/>
    <property type="molecule type" value="Genomic_DNA"/>
</dbReference>
<feature type="domain" description="Flavoprotein" evidence="9">
    <location>
        <begin position="8"/>
        <end position="122"/>
    </location>
</feature>
<gene>
    <name evidence="10" type="ORF">PHJA_001864800</name>
</gene>
<dbReference type="OrthoDB" id="1532798at2759"/>
<accession>A0A830C8Y8</accession>
<dbReference type="PANTHER" id="PTHR14359">
    <property type="entry name" value="HOMO-OLIGOMERIC FLAVIN CONTAINING CYS DECARBOXYLASE FAMILY"/>
    <property type="match status" value="1"/>
</dbReference>
<organism evidence="10 11">
    <name type="scientific">Phtheirospermum japonicum</name>
    <dbReference type="NCBI Taxonomy" id="374723"/>
    <lineage>
        <taxon>Eukaryota</taxon>
        <taxon>Viridiplantae</taxon>
        <taxon>Streptophyta</taxon>
        <taxon>Embryophyta</taxon>
        <taxon>Tracheophyta</taxon>
        <taxon>Spermatophyta</taxon>
        <taxon>Magnoliopsida</taxon>
        <taxon>eudicotyledons</taxon>
        <taxon>Gunneridae</taxon>
        <taxon>Pentapetalae</taxon>
        <taxon>asterids</taxon>
        <taxon>lamiids</taxon>
        <taxon>Lamiales</taxon>
        <taxon>Orobanchaceae</taxon>
        <taxon>Orobanchaceae incertae sedis</taxon>
        <taxon>Phtheirospermum</taxon>
    </lineage>
</organism>
<keyword evidence="3" id="KW-0288">FMN</keyword>
<evidence type="ECO:0000256" key="2">
    <source>
        <dbReference type="ARBA" id="ARBA00022604"/>
    </source>
</evidence>
<evidence type="ECO:0000256" key="4">
    <source>
        <dbReference type="ARBA" id="ARBA00022793"/>
    </source>
</evidence>
<dbReference type="GO" id="GO:0015937">
    <property type="term" value="P:coenzyme A biosynthetic process"/>
    <property type="evidence" value="ECO:0007669"/>
    <property type="project" value="UniProtKB-KW"/>
</dbReference>
<evidence type="ECO:0000256" key="6">
    <source>
        <dbReference type="ARBA" id="ARBA00038350"/>
    </source>
</evidence>
<dbReference type="Gene3D" id="3.40.50.1950">
    <property type="entry name" value="Flavin prenyltransferase-like"/>
    <property type="match status" value="1"/>
</dbReference>
<evidence type="ECO:0000256" key="1">
    <source>
        <dbReference type="ARBA" id="ARBA00001917"/>
    </source>
</evidence>
<evidence type="ECO:0000256" key="3">
    <source>
        <dbReference type="ARBA" id="ARBA00022643"/>
    </source>
</evidence>
<evidence type="ECO:0000259" key="9">
    <source>
        <dbReference type="Pfam" id="PF02441"/>
    </source>
</evidence>
<dbReference type="Pfam" id="PF02441">
    <property type="entry name" value="Flavoprotein"/>
    <property type="match status" value="1"/>
</dbReference>
<dbReference type="EC" id="4.1.1.36" evidence="8"/>
<comment type="similarity">
    <text evidence="6">Belongs to the HFCD (homooligomeric flavin containing Cys decarboxylase) superfamily.</text>
</comment>
<sequence>MEGHVPRKRILLVITDTPAAAGVEALCDGLNEFADVCVLCSRESTTFFNRFLLASRYRLIMDEDDQNQAVMIPPLLAWAEALVVAPLSVQKLAEIAGGHAVDFATRLVRSWDHGEKPMYLAPDIPESMWYNGATEKLLQKCQDIKCHVMYPRFDGSMSPVDILVDDIKMGLDDISTGWY</sequence>
<comment type="cofactor">
    <cofactor evidence="1">
        <name>FMN</name>
        <dbReference type="ChEBI" id="CHEBI:58210"/>
    </cofactor>
</comment>
<keyword evidence="5" id="KW-0173">Coenzyme A biosynthesis</keyword>
<keyword evidence="4" id="KW-0210">Decarboxylase</keyword>
<keyword evidence="11" id="KW-1185">Reference proteome</keyword>
<evidence type="ECO:0000256" key="8">
    <source>
        <dbReference type="ARBA" id="ARBA00066422"/>
    </source>
</evidence>
<name>A0A830C8Y8_9LAMI</name>
<protein>
    <recommendedName>
        <fullName evidence="8">phosphopantothenoylcysteine decarboxylase</fullName>
        <ecNumber evidence="8">4.1.1.36</ecNumber>
    </recommendedName>
</protein>
<dbReference type="GO" id="GO:0010181">
    <property type="term" value="F:FMN binding"/>
    <property type="evidence" value="ECO:0007669"/>
    <property type="project" value="TreeGrafter"/>
</dbReference>